<dbReference type="InterPro" id="IPR045518">
    <property type="entry name" value="2EXR"/>
</dbReference>
<dbReference type="OrthoDB" id="3557569at2759"/>
<dbReference type="Pfam" id="PF20150">
    <property type="entry name" value="2EXR"/>
    <property type="match status" value="1"/>
</dbReference>
<protein>
    <recommendedName>
        <fullName evidence="1">2EXR domain-containing protein</fullName>
    </recommendedName>
</protein>
<keyword evidence="3" id="KW-1185">Reference proteome</keyword>
<feature type="domain" description="2EXR" evidence="1">
    <location>
        <begin position="10"/>
        <end position="118"/>
    </location>
</feature>
<dbReference type="Proteomes" id="UP000469559">
    <property type="component" value="Unassembled WGS sequence"/>
</dbReference>
<accession>A0A8T9BDL9</accession>
<evidence type="ECO:0000259" key="1">
    <source>
        <dbReference type="Pfam" id="PF20150"/>
    </source>
</evidence>
<proteinExistence type="predicted"/>
<reference evidence="2 3" key="1">
    <citation type="submission" date="2018-05" db="EMBL/GenBank/DDBJ databases">
        <title>Whole genome sequencing for identification of molecular markers to develop diagnostic detection tools for the regulated plant pathogen Lachnellula willkommii.</title>
        <authorList>
            <person name="Giroux E."/>
            <person name="Bilodeau G."/>
        </authorList>
    </citation>
    <scope>NUCLEOTIDE SEQUENCE [LARGE SCALE GENOMIC DNA]</scope>
    <source>
        <strain evidence="2 3">CBS 203.66</strain>
    </source>
</reference>
<dbReference type="PANTHER" id="PTHR35910:SF6">
    <property type="entry name" value="2EXR DOMAIN-CONTAINING PROTEIN"/>
    <property type="match status" value="1"/>
</dbReference>
<evidence type="ECO:0000313" key="3">
    <source>
        <dbReference type="Proteomes" id="UP000469559"/>
    </source>
</evidence>
<organism evidence="2 3">
    <name type="scientific">Lachnellula arida</name>
    <dbReference type="NCBI Taxonomy" id="1316785"/>
    <lineage>
        <taxon>Eukaryota</taxon>
        <taxon>Fungi</taxon>
        <taxon>Dikarya</taxon>
        <taxon>Ascomycota</taxon>
        <taxon>Pezizomycotina</taxon>
        <taxon>Leotiomycetes</taxon>
        <taxon>Helotiales</taxon>
        <taxon>Lachnaceae</taxon>
        <taxon>Lachnellula</taxon>
    </lineage>
</organism>
<dbReference type="EMBL" id="QGMF01000382">
    <property type="protein sequence ID" value="TVY16332.1"/>
    <property type="molecule type" value="Genomic_DNA"/>
</dbReference>
<evidence type="ECO:0000313" key="2">
    <source>
        <dbReference type="EMBL" id="TVY16332.1"/>
    </source>
</evidence>
<name>A0A8T9BDL9_9HELO</name>
<gene>
    <name evidence="2" type="ORF">LARI1_G007561</name>
</gene>
<comment type="caution">
    <text evidence="2">The sequence shown here is derived from an EMBL/GenBank/DDBJ whole genome shotgun (WGS) entry which is preliminary data.</text>
</comment>
<sequence>MAELSIEPTFTKFPSLPVEIRYMIWEAAIPGPRIVTIRQRALDKTLGEWIEDEGFHNGLFPGESADDVLLGITSDCKPMQILFVCRESYHITSKIYQQTFATETAFAETYFDFKRDTLYLRYDTLKDLTPPYVEADRDFDDLPYSLIGITDLEKVTNLAILVDPEAIKSAINDWYDSTTNITEWVAQILRCFDAFWDHDDQSTLLLMDPINLDVGFHQFAVHTADCDGCYPFAPRISNLHYTKVDEKLLQSHLTHLTRESKSPQSAPVIDYQICLPEKGKEEYEDAEKNCRLECEYRRDNESERLVSFWELAEQDIKKSAREAKEFRAEAQESNAAVHFTEGDFSDDDHIQTAIELNDSDFSDDDHILASI</sequence>
<dbReference type="PANTHER" id="PTHR35910">
    <property type="entry name" value="2EXR DOMAIN-CONTAINING PROTEIN"/>
    <property type="match status" value="1"/>
</dbReference>
<dbReference type="AlphaFoldDB" id="A0A8T9BDL9"/>